<dbReference type="InterPro" id="IPR052992">
    <property type="entry name" value="SDR_member_12"/>
</dbReference>
<dbReference type="InterPro" id="IPR002347">
    <property type="entry name" value="SDR_fam"/>
</dbReference>
<gene>
    <name evidence="2" type="ORF">RF11_03996</name>
</gene>
<dbReference type="SUPFAM" id="SSF51735">
    <property type="entry name" value="NAD(P)-binding Rossmann-fold domains"/>
    <property type="match status" value="1"/>
</dbReference>
<protein>
    <submittedName>
        <fullName evidence="2">Dehydrogenase/reductase SDR family member 12</fullName>
    </submittedName>
</protein>
<feature type="compositionally biased region" description="Basic and acidic residues" evidence="1">
    <location>
        <begin position="356"/>
        <end position="379"/>
    </location>
</feature>
<dbReference type="Gene3D" id="3.40.50.720">
    <property type="entry name" value="NAD(P)-binding Rossmann-like Domain"/>
    <property type="match status" value="1"/>
</dbReference>
<organism evidence="2 3">
    <name type="scientific">Thelohanellus kitauei</name>
    <name type="common">Myxosporean</name>
    <dbReference type="NCBI Taxonomy" id="669202"/>
    <lineage>
        <taxon>Eukaryota</taxon>
        <taxon>Metazoa</taxon>
        <taxon>Cnidaria</taxon>
        <taxon>Myxozoa</taxon>
        <taxon>Myxosporea</taxon>
        <taxon>Bivalvulida</taxon>
        <taxon>Platysporina</taxon>
        <taxon>Myxobolidae</taxon>
        <taxon>Thelohanellus</taxon>
    </lineage>
</organism>
<dbReference type="OrthoDB" id="6018528at2759"/>
<name>A0A0C2M8W9_THEKT</name>
<dbReference type="PANTHER" id="PTHR44656:SF7">
    <property type="entry name" value="DEHYDROGENASE_REDUCTASE SDR FAMILY MEMBER 12"/>
    <property type="match status" value="1"/>
</dbReference>
<dbReference type="EMBL" id="JWZT01005451">
    <property type="protein sequence ID" value="KII60759.1"/>
    <property type="molecule type" value="Genomic_DNA"/>
</dbReference>
<keyword evidence="3" id="KW-1185">Reference proteome</keyword>
<reference evidence="2 3" key="1">
    <citation type="journal article" date="2014" name="Genome Biol. Evol.">
        <title>The genome of the myxosporean Thelohanellus kitauei shows adaptations to nutrient acquisition within its fish host.</title>
        <authorList>
            <person name="Yang Y."/>
            <person name="Xiong J."/>
            <person name="Zhou Z."/>
            <person name="Huo F."/>
            <person name="Miao W."/>
            <person name="Ran C."/>
            <person name="Liu Y."/>
            <person name="Zhang J."/>
            <person name="Feng J."/>
            <person name="Wang M."/>
            <person name="Wang M."/>
            <person name="Wang L."/>
            <person name="Yao B."/>
        </authorList>
    </citation>
    <scope>NUCLEOTIDE SEQUENCE [LARGE SCALE GENOMIC DNA]</scope>
    <source>
        <strain evidence="2">Wuqing</strain>
    </source>
</reference>
<evidence type="ECO:0000313" key="2">
    <source>
        <dbReference type="EMBL" id="KII60759.1"/>
    </source>
</evidence>
<comment type="caution">
    <text evidence="2">The sequence shown here is derived from an EMBL/GenBank/DDBJ whole genome shotgun (WGS) entry which is preliminary data.</text>
</comment>
<dbReference type="AlphaFoldDB" id="A0A0C2M8W9"/>
<dbReference type="InterPro" id="IPR036291">
    <property type="entry name" value="NAD(P)-bd_dom_sf"/>
</dbReference>
<proteinExistence type="predicted"/>
<dbReference type="PANTHER" id="PTHR44656">
    <property type="entry name" value="DEHYDROGENASE/REDUCTASE SDR FAMILY MEMBER 12"/>
    <property type="match status" value="1"/>
</dbReference>
<dbReference type="Proteomes" id="UP000031668">
    <property type="component" value="Unassembled WGS sequence"/>
</dbReference>
<dbReference type="Pfam" id="PF00106">
    <property type="entry name" value="adh_short"/>
    <property type="match status" value="1"/>
</dbReference>
<evidence type="ECO:0000256" key="1">
    <source>
        <dbReference type="SAM" id="MobiDB-lite"/>
    </source>
</evidence>
<accession>A0A0C2M8W9</accession>
<feature type="region of interest" description="Disordered" evidence="1">
    <location>
        <begin position="352"/>
        <end position="379"/>
    </location>
</feature>
<sequence>MSQAWIPIVKLILKKSLDLGHFLRSVVWYTRSAKEYTRSAFLEKAKTFKSFDDVNISGRSFMILGASGTVGTAVASYLVKKDGVTLHVVYNKPEHGNSLITTLKSISHKNSTIVPHKVDFTRPGEVYKFVLDFVALKPDLHVLINCATIMSAEDIKDVYGTRLSFLVNVLSPLIICTMISDYMSTLPIVTYKRRIINCTCGCILTVNIHINDIELNGVPFKSMFHYSHEKKQTAVVLHQMALKYSNIQYSNVIPGWVKRDIQSDEIPEPAESWRKDLRLPEEGADTILWLAISNESIKIPSGEIFLDRNIYKLSYMNIPNYLRTSTYGIYSKSLRKVVDRYSSLKESTVVPPEPVALKDESKEHAIDASTKPEDAVHHK</sequence>
<evidence type="ECO:0000313" key="3">
    <source>
        <dbReference type="Proteomes" id="UP000031668"/>
    </source>
</evidence>